<evidence type="ECO:0000313" key="1">
    <source>
        <dbReference type="EMBL" id="JAD93679.1"/>
    </source>
</evidence>
<protein>
    <submittedName>
        <fullName evidence="1">Uncharacterized protein</fullName>
    </submittedName>
</protein>
<accession>A0A0A9DYS0</accession>
<reference evidence="1" key="2">
    <citation type="journal article" date="2015" name="Data Brief">
        <title>Shoot transcriptome of the giant reed, Arundo donax.</title>
        <authorList>
            <person name="Barrero R.A."/>
            <person name="Guerrero F.D."/>
            <person name="Moolhuijzen P."/>
            <person name="Goolsby J.A."/>
            <person name="Tidwell J."/>
            <person name="Bellgard S.E."/>
            <person name="Bellgard M.I."/>
        </authorList>
    </citation>
    <scope>NUCLEOTIDE SEQUENCE</scope>
    <source>
        <tissue evidence="1">Shoot tissue taken approximately 20 cm above the soil surface</tissue>
    </source>
</reference>
<reference evidence="1" key="1">
    <citation type="submission" date="2014-09" db="EMBL/GenBank/DDBJ databases">
        <authorList>
            <person name="Magalhaes I.L.F."/>
            <person name="Oliveira U."/>
            <person name="Santos F.R."/>
            <person name="Vidigal T.H.D.A."/>
            <person name="Brescovit A.D."/>
            <person name="Santos A.J."/>
        </authorList>
    </citation>
    <scope>NUCLEOTIDE SEQUENCE</scope>
    <source>
        <tissue evidence="1">Shoot tissue taken approximately 20 cm above the soil surface</tissue>
    </source>
</reference>
<dbReference type="AlphaFoldDB" id="A0A0A9DYS0"/>
<sequence length="62" mass="6812">MFLPLVFPSHNLINAQAEMMHGAKGCERSMVWTRASSPTTLQTQVGTSKMARLRLKKGVVAP</sequence>
<dbReference type="EMBL" id="GBRH01204216">
    <property type="protein sequence ID" value="JAD93679.1"/>
    <property type="molecule type" value="Transcribed_RNA"/>
</dbReference>
<proteinExistence type="predicted"/>
<organism evidence="1">
    <name type="scientific">Arundo donax</name>
    <name type="common">Giant reed</name>
    <name type="synonym">Donax arundinaceus</name>
    <dbReference type="NCBI Taxonomy" id="35708"/>
    <lineage>
        <taxon>Eukaryota</taxon>
        <taxon>Viridiplantae</taxon>
        <taxon>Streptophyta</taxon>
        <taxon>Embryophyta</taxon>
        <taxon>Tracheophyta</taxon>
        <taxon>Spermatophyta</taxon>
        <taxon>Magnoliopsida</taxon>
        <taxon>Liliopsida</taxon>
        <taxon>Poales</taxon>
        <taxon>Poaceae</taxon>
        <taxon>PACMAD clade</taxon>
        <taxon>Arundinoideae</taxon>
        <taxon>Arundineae</taxon>
        <taxon>Arundo</taxon>
    </lineage>
</organism>
<name>A0A0A9DYS0_ARUDO</name>